<dbReference type="GO" id="GO:0005634">
    <property type="term" value="C:nucleus"/>
    <property type="evidence" value="ECO:0007669"/>
    <property type="project" value="UniProtKB-SubCell"/>
</dbReference>
<dbReference type="PROSITE" id="PS00027">
    <property type="entry name" value="HOMEOBOX_1"/>
    <property type="match status" value="1"/>
</dbReference>
<comment type="similarity">
    <text evidence="2">Belongs to the NK-2 homeobox family.</text>
</comment>
<dbReference type="PRINTS" id="PR00024">
    <property type="entry name" value="HOMEOBOX"/>
</dbReference>
<dbReference type="GO" id="GO:0030154">
    <property type="term" value="P:cell differentiation"/>
    <property type="evidence" value="ECO:0007669"/>
    <property type="project" value="TreeGrafter"/>
</dbReference>
<comment type="subcellular location">
    <subcellularLocation>
        <location evidence="1 7 8">Nucleus</location>
    </subcellularLocation>
</comment>
<dbReference type="PANTHER" id="PTHR24340">
    <property type="entry name" value="HOMEOBOX PROTEIN NKX"/>
    <property type="match status" value="1"/>
</dbReference>
<dbReference type="GO" id="GO:0000981">
    <property type="term" value="F:DNA-binding transcription factor activity, RNA polymerase II-specific"/>
    <property type="evidence" value="ECO:0007669"/>
    <property type="project" value="InterPro"/>
</dbReference>
<dbReference type="AlphaFoldDB" id="A0A9N9WVL2"/>
<dbReference type="InterPro" id="IPR001356">
    <property type="entry name" value="HD"/>
</dbReference>
<dbReference type="InterPro" id="IPR017970">
    <property type="entry name" value="Homeobox_CS"/>
</dbReference>
<gene>
    <name evidence="11" type="ORF">CHIRRI_LOCUS10684</name>
</gene>
<sequence>MPPASSPPALSTWAPILFPPWNPTGLLPAAFYPAALRSLPNFLESMKLPTSVNTKPTSGFHICDILELNKDKKDEKQPQDKKLENEIKRDDEIDQNCDEDDDLEIQKENLSIESEENLLNESEHVENVMKRKHSQSPTSQNNDNESHNGDEESSRDSHRENKSKLKMKHIKHNKRNENVEIPQYNSLGHSVSTNHHQQLLSDTIHQYSNHIFQNHPAMRPWFNPNVFHQHNHHQQQSIGLDNTSPISELTELSYGNLSRHQSVLEKNRKYFQHLQQQLQQQQQNDVKHISSAKSESYPSDTEENDHVDIEEDGEGGEIIEMDDDDDQHSNHGNGDSSALSSGGNGIINKKRKRRVLFSKAQTFELERRFRQQRYLSAPEREHLASLIRLTPTQVKIWFQNHRYKTKRAAHEKGMEHHHHHQNLNTSSNLHSPRRVAVPVLVRNGRPCLVGPGSQNASSIAPNLHHSNYAAQGFPMLHINSYY</sequence>
<evidence type="ECO:0000259" key="10">
    <source>
        <dbReference type="PROSITE" id="PS50071"/>
    </source>
</evidence>
<dbReference type="FunFam" id="1.10.10.60:FF:000101">
    <property type="entry name" value="NK2 homeobox 8"/>
    <property type="match status" value="1"/>
</dbReference>
<dbReference type="InterPro" id="IPR050394">
    <property type="entry name" value="Homeobox_NK-like"/>
</dbReference>
<dbReference type="Gene3D" id="1.10.10.60">
    <property type="entry name" value="Homeodomain-like"/>
    <property type="match status" value="1"/>
</dbReference>
<dbReference type="InterPro" id="IPR020479">
    <property type="entry name" value="HD_metazoa"/>
</dbReference>
<protein>
    <recommendedName>
        <fullName evidence="10">Homeobox domain-containing protein</fullName>
    </recommendedName>
</protein>
<evidence type="ECO:0000256" key="2">
    <source>
        <dbReference type="ARBA" id="ARBA00005661"/>
    </source>
</evidence>
<dbReference type="PANTHER" id="PTHR24340:SF82">
    <property type="entry name" value="HOMEOBOX PROTEIN VND"/>
    <property type="match status" value="1"/>
</dbReference>
<dbReference type="SMART" id="SM00389">
    <property type="entry name" value="HOX"/>
    <property type="match status" value="1"/>
</dbReference>
<evidence type="ECO:0000256" key="6">
    <source>
        <dbReference type="ARBA" id="ARBA00023242"/>
    </source>
</evidence>
<evidence type="ECO:0000256" key="9">
    <source>
        <dbReference type="SAM" id="MobiDB-lite"/>
    </source>
</evidence>
<dbReference type="PROSITE" id="PS50071">
    <property type="entry name" value="HOMEOBOX_2"/>
    <property type="match status" value="1"/>
</dbReference>
<keyword evidence="4 7" id="KW-0238">DNA-binding</keyword>
<feature type="DNA-binding region" description="Homeobox" evidence="7">
    <location>
        <begin position="350"/>
        <end position="409"/>
    </location>
</feature>
<evidence type="ECO:0000313" key="12">
    <source>
        <dbReference type="Proteomes" id="UP001153620"/>
    </source>
</evidence>
<evidence type="ECO:0000256" key="4">
    <source>
        <dbReference type="ARBA" id="ARBA00023125"/>
    </source>
</evidence>
<evidence type="ECO:0000313" key="11">
    <source>
        <dbReference type="EMBL" id="CAG9807838.1"/>
    </source>
</evidence>
<organism evidence="11 12">
    <name type="scientific">Chironomus riparius</name>
    <dbReference type="NCBI Taxonomy" id="315576"/>
    <lineage>
        <taxon>Eukaryota</taxon>
        <taxon>Metazoa</taxon>
        <taxon>Ecdysozoa</taxon>
        <taxon>Arthropoda</taxon>
        <taxon>Hexapoda</taxon>
        <taxon>Insecta</taxon>
        <taxon>Pterygota</taxon>
        <taxon>Neoptera</taxon>
        <taxon>Endopterygota</taxon>
        <taxon>Diptera</taxon>
        <taxon>Nematocera</taxon>
        <taxon>Chironomoidea</taxon>
        <taxon>Chironomidae</taxon>
        <taxon>Chironominae</taxon>
        <taxon>Chironomus</taxon>
    </lineage>
</organism>
<keyword evidence="3" id="KW-0217">Developmental protein</keyword>
<dbReference type="SUPFAM" id="SSF46689">
    <property type="entry name" value="Homeodomain-like"/>
    <property type="match status" value="1"/>
</dbReference>
<dbReference type="GO" id="GO:0000978">
    <property type="term" value="F:RNA polymerase II cis-regulatory region sequence-specific DNA binding"/>
    <property type="evidence" value="ECO:0007669"/>
    <property type="project" value="TreeGrafter"/>
</dbReference>
<feature type="region of interest" description="Disordered" evidence="9">
    <location>
        <begin position="126"/>
        <end position="174"/>
    </location>
</feature>
<feature type="compositionally biased region" description="Basic and acidic residues" evidence="9">
    <location>
        <begin position="144"/>
        <end position="163"/>
    </location>
</feature>
<dbReference type="Pfam" id="PF00046">
    <property type="entry name" value="Homeodomain"/>
    <property type="match status" value="1"/>
</dbReference>
<feature type="compositionally biased region" description="Low complexity" evidence="9">
    <location>
        <begin position="274"/>
        <end position="283"/>
    </location>
</feature>
<feature type="compositionally biased region" description="Basic residues" evidence="9">
    <location>
        <begin position="164"/>
        <end position="174"/>
    </location>
</feature>
<reference evidence="11" key="1">
    <citation type="submission" date="2022-01" db="EMBL/GenBank/DDBJ databases">
        <authorList>
            <person name="King R."/>
        </authorList>
    </citation>
    <scope>NUCLEOTIDE SEQUENCE</scope>
</reference>
<feature type="compositionally biased region" description="Polar residues" evidence="9">
    <location>
        <begin position="330"/>
        <end position="341"/>
    </location>
</feature>
<dbReference type="EMBL" id="OU895879">
    <property type="protein sequence ID" value="CAG9807838.1"/>
    <property type="molecule type" value="Genomic_DNA"/>
</dbReference>
<proteinExistence type="inferred from homology"/>
<feature type="compositionally biased region" description="Acidic residues" evidence="9">
    <location>
        <begin position="92"/>
        <end position="101"/>
    </location>
</feature>
<feature type="compositionally biased region" description="Basic and acidic residues" evidence="9">
    <location>
        <begin position="71"/>
        <end position="91"/>
    </location>
</feature>
<keyword evidence="12" id="KW-1185">Reference proteome</keyword>
<dbReference type="InterPro" id="IPR009057">
    <property type="entry name" value="Homeodomain-like_sf"/>
</dbReference>
<dbReference type="Proteomes" id="UP001153620">
    <property type="component" value="Chromosome 3"/>
</dbReference>
<feature type="domain" description="Homeobox" evidence="10">
    <location>
        <begin position="348"/>
        <end position="408"/>
    </location>
</feature>
<keyword evidence="6 7" id="KW-0539">Nucleus</keyword>
<evidence type="ECO:0000256" key="5">
    <source>
        <dbReference type="ARBA" id="ARBA00023155"/>
    </source>
</evidence>
<dbReference type="CDD" id="cd00086">
    <property type="entry name" value="homeodomain"/>
    <property type="match status" value="1"/>
</dbReference>
<accession>A0A9N9WVL2</accession>
<feature type="compositionally biased region" description="Acidic residues" evidence="9">
    <location>
        <begin position="300"/>
        <end position="326"/>
    </location>
</feature>
<evidence type="ECO:0000256" key="8">
    <source>
        <dbReference type="RuleBase" id="RU000682"/>
    </source>
</evidence>
<name>A0A9N9WVL2_9DIPT</name>
<keyword evidence="5 7" id="KW-0371">Homeobox</keyword>
<feature type="region of interest" description="Disordered" evidence="9">
    <location>
        <begin position="274"/>
        <end position="345"/>
    </location>
</feature>
<dbReference type="OrthoDB" id="6159439at2759"/>
<reference evidence="11" key="2">
    <citation type="submission" date="2022-10" db="EMBL/GenBank/DDBJ databases">
        <authorList>
            <consortium name="ENA_rothamsted_submissions"/>
            <consortium name="culmorum"/>
            <person name="King R."/>
        </authorList>
    </citation>
    <scope>NUCLEOTIDE SEQUENCE</scope>
</reference>
<evidence type="ECO:0000256" key="1">
    <source>
        <dbReference type="ARBA" id="ARBA00004123"/>
    </source>
</evidence>
<evidence type="ECO:0000256" key="7">
    <source>
        <dbReference type="PROSITE-ProRule" id="PRU00108"/>
    </source>
</evidence>
<evidence type="ECO:0000256" key="3">
    <source>
        <dbReference type="ARBA" id="ARBA00022473"/>
    </source>
</evidence>
<feature type="region of interest" description="Disordered" evidence="9">
    <location>
        <begin position="71"/>
        <end position="101"/>
    </location>
</feature>